<name>A0A3M7QQ50_BRAPC</name>
<sequence>MKNLINSKSNRIPLINRSRIVCQDTNSLTTESYLTESCVKGLLQLVIYRAYSMFFTSITATYKNYNY</sequence>
<gene>
    <name evidence="1" type="ORF">BpHYR1_042686</name>
</gene>
<keyword evidence="2" id="KW-1185">Reference proteome</keyword>
<dbReference type="EMBL" id="REGN01005473">
    <property type="protein sequence ID" value="RNA13204.1"/>
    <property type="molecule type" value="Genomic_DNA"/>
</dbReference>
<organism evidence="1 2">
    <name type="scientific">Brachionus plicatilis</name>
    <name type="common">Marine rotifer</name>
    <name type="synonym">Brachionus muelleri</name>
    <dbReference type="NCBI Taxonomy" id="10195"/>
    <lineage>
        <taxon>Eukaryota</taxon>
        <taxon>Metazoa</taxon>
        <taxon>Spiralia</taxon>
        <taxon>Gnathifera</taxon>
        <taxon>Rotifera</taxon>
        <taxon>Eurotatoria</taxon>
        <taxon>Monogononta</taxon>
        <taxon>Pseudotrocha</taxon>
        <taxon>Ploima</taxon>
        <taxon>Brachionidae</taxon>
        <taxon>Brachionus</taxon>
    </lineage>
</organism>
<protein>
    <submittedName>
        <fullName evidence="1">Uncharacterized protein</fullName>
    </submittedName>
</protein>
<comment type="caution">
    <text evidence="1">The sequence shown here is derived from an EMBL/GenBank/DDBJ whole genome shotgun (WGS) entry which is preliminary data.</text>
</comment>
<accession>A0A3M7QQ50</accession>
<evidence type="ECO:0000313" key="2">
    <source>
        <dbReference type="Proteomes" id="UP000276133"/>
    </source>
</evidence>
<reference evidence="1 2" key="1">
    <citation type="journal article" date="2018" name="Sci. Rep.">
        <title>Genomic signatures of local adaptation to the degree of environmental predictability in rotifers.</title>
        <authorList>
            <person name="Franch-Gras L."/>
            <person name="Hahn C."/>
            <person name="Garcia-Roger E.M."/>
            <person name="Carmona M.J."/>
            <person name="Serra M."/>
            <person name="Gomez A."/>
        </authorList>
    </citation>
    <scope>NUCLEOTIDE SEQUENCE [LARGE SCALE GENOMIC DNA]</scope>
    <source>
        <strain evidence="1">HYR1</strain>
    </source>
</reference>
<proteinExistence type="predicted"/>
<evidence type="ECO:0000313" key="1">
    <source>
        <dbReference type="EMBL" id="RNA13204.1"/>
    </source>
</evidence>
<dbReference type="AlphaFoldDB" id="A0A3M7QQ50"/>
<dbReference type="Proteomes" id="UP000276133">
    <property type="component" value="Unassembled WGS sequence"/>
</dbReference>